<dbReference type="InterPro" id="IPR036612">
    <property type="entry name" value="KH_dom_type_1_sf"/>
</dbReference>
<dbReference type="EMBL" id="AP025226">
    <property type="protein sequence ID" value="BDB98900.1"/>
    <property type="molecule type" value="Genomic_DNA"/>
</dbReference>
<dbReference type="PANTHER" id="PTHR12826">
    <property type="entry name" value="RIBONUCLEASE Y"/>
    <property type="match status" value="1"/>
</dbReference>
<protein>
    <submittedName>
        <fullName evidence="4">RNA-processing protein</fullName>
    </submittedName>
</protein>
<accession>A0AAQ4CSW9</accession>
<dbReference type="InterPro" id="IPR019964">
    <property type="entry name" value="KH_domain_protein_archaea"/>
</dbReference>
<dbReference type="AlphaFoldDB" id="A0AAQ4CSW9"/>
<dbReference type="NCBIfam" id="TIGR03665">
    <property type="entry name" value="arCOG04150"/>
    <property type="match status" value="1"/>
</dbReference>
<dbReference type="Pfam" id="PF22891">
    <property type="entry name" value="KH_PNO1_2nd"/>
    <property type="match status" value="1"/>
</dbReference>
<feature type="domain" description="K Homology" evidence="3">
    <location>
        <begin position="78"/>
        <end position="151"/>
    </location>
</feature>
<dbReference type="PANTHER" id="PTHR12826:SF13">
    <property type="entry name" value="RNA-BINDING PROTEIN PNO1"/>
    <property type="match status" value="1"/>
</dbReference>
<organism evidence="4 5">
    <name type="scientific">Saccharolobus caldissimus</name>
    <dbReference type="NCBI Taxonomy" id="1702097"/>
    <lineage>
        <taxon>Archaea</taxon>
        <taxon>Thermoproteota</taxon>
        <taxon>Thermoprotei</taxon>
        <taxon>Sulfolobales</taxon>
        <taxon>Sulfolobaceae</taxon>
        <taxon>Saccharolobus</taxon>
    </lineage>
</organism>
<reference evidence="4 5" key="1">
    <citation type="journal article" date="2022" name="Microbiol. Resour. Announc.">
        <title>Complete Genome Sequence of the Hyperthermophilic and Acidophilic Archaeon Saccharolobus caldissimus Strain HS-3T.</title>
        <authorList>
            <person name="Sakai H.D."/>
            <person name="Kurosawa N."/>
        </authorList>
    </citation>
    <scope>NUCLEOTIDE SEQUENCE [LARGE SCALE GENOMIC DNA]</scope>
    <source>
        <strain evidence="4 5">JCM32116</strain>
    </source>
</reference>
<dbReference type="SMART" id="SM00322">
    <property type="entry name" value="KH"/>
    <property type="match status" value="1"/>
</dbReference>
<dbReference type="Gene3D" id="3.30.1370.10">
    <property type="entry name" value="K Homology domain, type 1"/>
    <property type="match status" value="2"/>
</dbReference>
<evidence type="ECO:0000313" key="5">
    <source>
        <dbReference type="Proteomes" id="UP001319921"/>
    </source>
</evidence>
<dbReference type="Proteomes" id="UP001319921">
    <property type="component" value="Chromosome"/>
</dbReference>
<dbReference type="NCBIfam" id="NF010326">
    <property type="entry name" value="PRK13763.1-1"/>
    <property type="match status" value="1"/>
</dbReference>
<dbReference type="FunFam" id="3.30.1370.10:FF:000076">
    <property type="entry name" value="KH domain protein"/>
    <property type="match status" value="1"/>
</dbReference>
<name>A0AAQ4CSW9_9CREN</name>
<sequence length="185" mass="21109">MTTLFITVEDERLEEVKRIIEKLEELTDTKIVFDDKTKTFNVIPKGQNQYEALKAVSVIRAIGLGFDTETAFKLLSDEYSLEVIDLKTLIGNNPDSIRRVKGRVIGESGKTKKIIQEYTGVNISIYGHVIGIVGPHEQVQIAKKAIELLIEGKEHRTVYKFLDKAEREFIVYKTSKLGKRLNEIR</sequence>
<dbReference type="SUPFAM" id="SSF54791">
    <property type="entry name" value="Eukaryotic type KH-domain (KH-domain type I)"/>
    <property type="match status" value="1"/>
</dbReference>
<dbReference type="KEGG" id="scas:SACC_19170"/>
<keyword evidence="1 2" id="KW-0694">RNA-binding</keyword>
<gene>
    <name evidence="4" type="ORF">SACC_19170</name>
</gene>
<dbReference type="PROSITE" id="PS50084">
    <property type="entry name" value="KH_TYPE_1"/>
    <property type="match status" value="1"/>
</dbReference>
<evidence type="ECO:0000259" key="3">
    <source>
        <dbReference type="SMART" id="SM00322"/>
    </source>
</evidence>
<evidence type="ECO:0000256" key="2">
    <source>
        <dbReference type="PROSITE-ProRule" id="PRU00117"/>
    </source>
</evidence>
<evidence type="ECO:0000313" key="4">
    <source>
        <dbReference type="EMBL" id="BDB98900.1"/>
    </source>
</evidence>
<dbReference type="GeneID" id="68866647"/>
<evidence type="ECO:0000256" key="1">
    <source>
        <dbReference type="ARBA" id="ARBA00022884"/>
    </source>
</evidence>
<dbReference type="RefSeq" id="WP_229569262.1">
    <property type="nucleotide sequence ID" value="NZ_AP025226.1"/>
</dbReference>
<proteinExistence type="predicted"/>
<dbReference type="InterPro" id="IPR004087">
    <property type="entry name" value="KH_dom"/>
</dbReference>
<keyword evidence="5" id="KW-1185">Reference proteome</keyword>
<dbReference type="InterPro" id="IPR055211">
    <property type="entry name" value="KH_PNO1_2nd"/>
</dbReference>
<dbReference type="GO" id="GO:0003723">
    <property type="term" value="F:RNA binding"/>
    <property type="evidence" value="ECO:0007669"/>
    <property type="project" value="UniProtKB-UniRule"/>
</dbReference>